<feature type="signal peptide" evidence="1">
    <location>
        <begin position="1"/>
        <end position="19"/>
    </location>
</feature>
<dbReference type="EMBL" id="FSRJ01000002">
    <property type="protein sequence ID" value="SIN89444.1"/>
    <property type="molecule type" value="Genomic_DNA"/>
</dbReference>
<dbReference type="Proteomes" id="UP000184699">
    <property type="component" value="Unassembled WGS sequence"/>
</dbReference>
<protein>
    <submittedName>
        <fullName evidence="2">Uncharacterized protein</fullName>
    </submittedName>
</protein>
<evidence type="ECO:0000313" key="2">
    <source>
        <dbReference type="EMBL" id="SIN89444.1"/>
    </source>
</evidence>
<reference evidence="3" key="1">
    <citation type="submission" date="2016-11" db="EMBL/GenBank/DDBJ databases">
        <authorList>
            <person name="Varghese N."/>
            <person name="Submissions S."/>
        </authorList>
    </citation>
    <scope>NUCLEOTIDE SEQUENCE [LARGE SCALE GENOMIC DNA]</scope>
    <source>
        <strain evidence="3">DSM 8595</strain>
    </source>
</reference>
<gene>
    <name evidence="2" type="ORF">SAMN05443544_1679</name>
</gene>
<dbReference type="RefSeq" id="WP_074259875.1">
    <property type="nucleotide sequence ID" value="NZ_FSRJ01000002.1"/>
</dbReference>
<sequence>MNARAFLIVPAVLVLGVLAGCGQTDGGAGAGTGTTRVKMPSTEVCHMAGYIRDRAPEGLCDDAGDAPATESVEGAVVVDDDLSPLSGR</sequence>
<keyword evidence="1" id="KW-0732">Signal</keyword>
<keyword evidence="3" id="KW-1185">Reference proteome</keyword>
<evidence type="ECO:0000256" key="1">
    <source>
        <dbReference type="SAM" id="SignalP"/>
    </source>
</evidence>
<accession>A0A1N6F2F8</accession>
<dbReference type="OrthoDB" id="5008122at2"/>
<dbReference type="AlphaFoldDB" id="A0A1N6F2F8"/>
<feature type="chain" id="PRO_5038807852" evidence="1">
    <location>
        <begin position="20"/>
        <end position="88"/>
    </location>
</feature>
<organism evidence="2 3">
    <name type="scientific">Agromyces cerinus subsp. cerinus</name>
    <dbReference type="NCBI Taxonomy" id="232089"/>
    <lineage>
        <taxon>Bacteria</taxon>
        <taxon>Bacillati</taxon>
        <taxon>Actinomycetota</taxon>
        <taxon>Actinomycetes</taxon>
        <taxon>Micrococcales</taxon>
        <taxon>Microbacteriaceae</taxon>
        <taxon>Agromyces</taxon>
    </lineage>
</organism>
<proteinExistence type="predicted"/>
<dbReference type="PROSITE" id="PS51257">
    <property type="entry name" value="PROKAR_LIPOPROTEIN"/>
    <property type="match status" value="1"/>
</dbReference>
<name>A0A1N6F2F8_9MICO</name>
<evidence type="ECO:0000313" key="3">
    <source>
        <dbReference type="Proteomes" id="UP000184699"/>
    </source>
</evidence>